<dbReference type="Pfam" id="PF00753">
    <property type="entry name" value="Lactamase_B"/>
    <property type="match status" value="1"/>
</dbReference>
<dbReference type="InterPro" id="IPR050662">
    <property type="entry name" value="Sec-metab_biosynth-thioest"/>
</dbReference>
<gene>
    <name evidence="2" type="primary">gloB</name>
    <name evidence="2" type="ORF">Pla100_07970</name>
</gene>
<dbReference type="AlphaFoldDB" id="A0A5C6AXS2"/>
<evidence type="ECO:0000259" key="1">
    <source>
        <dbReference type="SMART" id="SM00849"/>
    </source>
</evidence>
<dbReference type="SMART" id="SM00849">
    <property type="entry name" value="Lactamase_B"/>
    <property type="match status" value="1"/>
</dbReference>
<protein>
    <submittedName>
        <fullName evidence="2">Hydroxyacylglutathione hydrolase</fullName>
        <ecNumber evidence="2">3.1.2.6</ecNumber>
    </submittedName>
</protein>
<keyword evidence="2" id="KW-0378">Hydrolase</keyword>
<dbReference type="GO" id="GO:0004416">
    <property type="term" value="F:hydroxyacylglutathione hydrolase activity"/>
    <property type="evidence" value="ECO:0007669"/>
    <property type="project" value="UniProtKB-EC"/>
</dbReference>
<dbReference type="EC" id="3.1.2.6" evidence="2"/>
<name>A0A5C6AXS2_9BACT</name>
<evidence type="ECO:0000313" key="3">
    <source>
        <dbReference type="Proteomes" id="UP000316213"/>
    </source>
</evidence>
<feature type="domain" description="Metallo-beta-lactamase" evidence="1">
    <location>
        <begin position="23"/>
        <end position="209"/>
    </location>
</feature>
<keyword evidence="3" id="KW-1185">Reference proteome</keyword>
<dbReference type="InterPro" id="IPR001279">
    <property type="entry name" value="Metallo-B-lactamas"/>
</dbReference>
<dbReference type="OrthoDB" id="9761531at2"/>
<dbReference type="PANTHER" id="PTHR23131:SF0">
    <property type="entry name" value="ENDORIBONUCLEASE LACTB2"/>
    <property type="match status" value="1"/>
</dbReference>
<dbReference type="PANTHER" id="PTHR23131">
    <property type="entry name" value="ENDORIBONUCLEASE LACTB2"/>
    <property type="match status" value="1"/>
</dbReference>
<dbReference type="InterPro" id="IPR036866">
    <property type="entry name" value="RibonucZ/Hydroxyglut_hydro"/>
</dbReference>
<evidence type="ECO:0000313" key="2">
    <source>
        <dbReference type="EMBL" id="TWU03862.1"/>
    </source>
</evidence>
<dbReference type="Gene3D" id="3.60.15.10">
    <property type="entry name" value="Ribonuclease Z/Hydroxyacylglutathione hydrolase-like"/>
    <property type="match status" value="1"/>
</dbReference>
<dbReference type="EMBL" id="SJPM01000001">
    <property type="protein sequence ID" value="TWU03862.1"/>
    <property type="molecule type" value="Genomic_DNA"/>
</dbReference>
<proteinExistence type="predicted"/>
<accession>A0A5C6AXS2</accession>
<reference evidence="2 3" key="1">
    <citation type="submission" date="2019-02" db="EMBL/GenBank/DDBJ databases">
        <title>Deep-cultivation of Planctomycetes and their phenomic and genomic characterization uncovers novel biology.</title>
        <authorList>
            <person name="Wiegand S."/>
            <person name="Jogler M."/>
            <person name="Boedeker C."/>
            <person name="Pinto D."/>
            <person name="Vollmers J."/>
            <person name="Rivas-Marin E."/>
            <person name="Kohn T."/>
            <person name="Peeters S.H."/>
            <person name="Heuer A."/>
            <person name="Rast P."/>
            <person name="Oberbeckmann S."/>
            <person name="Bunk B."/>
            <person name="Jeske O."/>
            <person name="Meyerdierks A."/>
            <person name="Storesund J.E."/>
            <person name="Kallscheuer N."/>
            <person name="Luecker S."/>
            <person name="Lage O.M."/>
            <person name="Pohl T."/>
            <person name="Merkel B.J."/>
            <person name="Hornburger P."/>
            <person name="Mueller R.-W."/>
            <person name="Bruemmer F."/>
            <person name="Labrenz M."/>
            <person name="Spormann A.M."/>
            <person name="Op Den Camp H."/>
            <person name="Overmann J."/>
            <person name="Amann R."/>
            <person name="Jetten M.S.M."/>
            <person name="Mascher T."/>
            <person name="Medema M.H."/>
            <person name="Devos D.P."/>
            <person name="Kaster A.-K."/>
            <person name="Ovreas L."/>
            <person name="Rohde M."/>
            <person name="Galperin M.Y."/>
            <person name="Jogler C."/>
        </authorList>
    </citation>
    <scope>NUCLEOTIDE SEQUENCE [LARGE SCALE GENOMIC DNA]</scope>
    <source>
        <strain evidence="2 3">Pla100</strain>
    </source>
</reference>
<dbReference type="SUPFAM" id="SSF56281">
    <property type="entry name" value="Metallo-hydrolase/oxidoreductase"/>
    <property type="match status" value="1"/>
</dbReference>
<dbReference type="Proteomes" id="UP000316213">
    <property type="component" value="Unassembled WGS sequence"/>
</dbReference>
<comment type="caution">
    <text evidence="2">The sequence shown here is derived from an EMBL/GenBank/DDBJ whole genome shotgun (WGS) entry which is preliminary data.</text>
</comment>
<dbReference type="RefSeq" id="WP_146576294.1">
    <property type="nucleotide sequence ID" value="NZ_SJPM01000001.1"/>
</dbReference>
<sequence length="267" mass="29497">MIPRKPIFPGVIELNFQAGEVLGCNLYLVYDQDEWVLIDIGYEETVDDFINIIRELDFPLSQCKTLIATHADVDHIQGLAKAKQALKTSVTAHPNAVEPLQTGDKLKTLAEIEAQNLNLEMPPVEIEHQVSDGDIIRVGNLELEVWHTPGHTDSQLAFRMGDVLLSGDNIYRDGCIGAIDAHHGSDIKAFIGSLTRIRDSDVKWLAPSHGPIFAKDNAMLDRVIGRVEGYLHMADFGTLADGWPLMDQWDDEVAQGILPEGLQTPAS</sequence>
<organism evidence="2 3">
    <name type="scientific">Neorhodopirellula pilleata</name>
    <dbReference type="NCBI Taxonomy" id="2714738"/>
    <lineage>
        <taxon>Bacteria</taxon>
        <taxon>Pseudomonadati</taxon>
        <taxon>Planctomycetota</taxon>
        <taxon>Planctomycetia</taxon>
        <taxon>Pirellulales</taxon>
        <taxon>Pirellulaceae</taxon>
        <taxon>Neorhodopirellula</taxon>
    </lineage>
</organism>